<feature type="compositionally biased region" description="Low complexity" evidence="1">
    <location>
        <begin position="280"/>
        <end position="294"/>
    </location>
</feature>
<keyword evidence="3" id="KW-1185">Reference proteome</keyword>
<dbReference type="EMBL" id="CAEX01005056">
    <property type="protein sequence ID" value="CCD20206.1"/>
    <property type="molecule type" value="Genomic_DNA"/>
</dbReference>
<organism evidence="2 3">
    <name type="scientific">Trypanosoma vivax (strain Y486)</name>
    <dbReference type="NCBI Taxonomy" id="1055687"/>
    <lineage>
        <taxon>Eukaryota</taxon>
        <taxon>Discoba</taxon>
        <taxon>Euglenozoa</taxon>
        <taxon>Kinetoplastea</taxon>
        <taxon>Metakinetoplastina</taxon>
        <taxon>Trypanosomatida</taxon>
        <taxon>Trypanosomatidae</taxon>
        <taxon>Trypanosoma</taxon>
        <taxon>Duttonella</taxon>
    </lineage>
</organism>
<feature type="compositionally biased region" description="Acidic residues" evidence="1">
    <location>
        <begin position="207"/>
        <end position="227"/>
    </location>
</feature>
<name>F9WRM2_TRYVY</name>
<dbReference type="VEuPathDB" id="TriTrypDB:TvY486_0029770"/>
<sequence length="372" mass="40618">MSALEEKECVAQLRRHLLQETQVYAEGLSDMVKKFANETRTKQLSHVVCFADNDGPQSPLVDLSAPGVRGCLDTSDNLTDSYESAVALLRQRVDAMCLGSRCHSGGCAIRSVSVFGRPRDCTLTSEDRLRYMHGGEDTYARLLRVKALKTKPDLIWTGGCHSRHGNMQKLLNEMDRLVRGRGLWCMEDEDVEGRSATKEFPNNDSPTVDEDDQSTLVDDEEDADTDADASTGDISENKGEAGQRDGAPTVEGIREDRMLSERLASELEKVSARKASGFPAQKAQPAATTHAPTADTHKDGTQVSSSLEQRASVHTTGGVRPSITTENADEKRSTSADQATTLHDAVQIHALALSSPCRTIFLTFILFSVYAL</sequence>
<dbReference type="Proteomes" id="UP000009027">
    <property type="component" value="Unassembled WGS sequence"/>
</dbReference>
<feature type="compositionally biased region" description="Polar residues" evidence="1">
    <location>
        <begin position="301"/>
        <end position="315"/>
    </location>
</feature>
<protein>
    <submittedName>
        <fullName evidence="2">Uncharacterized protein</fullName>
    </submittedName>
</protein>
<gene>
    <name evidence="2" type="ORF">TvY486_0029770</name>
</gene>
<accession>F9WRM2</accession>
<feature type="compositionally biased region" description="Basic and acidic residues" evidence="1">
    <location>
        <begin position="252"/>
        <end position="271"/>
    </location>
</feature>
<evidence type="ECO:0000313" key="2">
    <source>
        <dbReference type="EMBL" id="CCD20206.1"/>
    </source>
</evidence>
<proteinExistence type="predicted"/>
<evidence type="ECO:0000256" key="1">
    <source>
        <dbReference type="SAM" id="MobiDB-lite"/>
    </source>
</evidence>
<reference evidence="2 3" key="1">
    <citation type="journal article" date="2012" name="Proc. Natl. Acad. Sci. U.S.A.">
        <title>Antigenic diversity is generated by distinct evolutionary mechanisms in African trypanosome species.</title>
        <authorList>
            <person name="Jackson A.P."/>
            <person name="Berry A."/>
            <person name="Aslett M."/>
            <person name="Allison H.C."/>
            <person name="Burton P."/>
            <person name="Vavrova-Anderson J."/>
            <person name="Brown R."/>
            <person name="Browne H."/>
            <person name="Corton N."/>
            <person name="Hauser H."/>
            <person name="Gamble J."/>
            <person name="Gilderthorp R."/>
            <person name="Marcello L."/>
            <person name="McQuillan J."/>
            <person name="Otto T.D."/>
            <person name="Quail M.A."/>
            <person name="Sanders M.J."/>
            <person name="van Tonder A."/>
            <person name="Ginger M.L."/>
            <person name="Field M.C."/>
            <person name="Barry J.D."/>
            <person name="Hertz-Fowler C."/>
            <person name="Berriman M."/>
        </authorList>
    </citation>
    <scope>NUCLEOTIDE SEQUENCE</scope>
    <source>
        <strain evidence="2 3">Y486</strain>
    </source>
</reference>
<feature type="region of interest" description="Disordered" evidence="1">
    <location>
        <begin position="192"/>
        <end position="336"/>
    </location>
</feature>
<evidence type="ECO:0000313" key="3">
    <source>
        <dbReference type="Proteomes" id="UP000009027"/>
    </source>
</evidence>
<dbReference type="AlphaFoldDB" id="F9WRM2"/>